<dbReference type="InterPro" id="IPR036396">
    <property type="entry name" value="Cyt_P450_sf"/>
</dbReference>
<evidence type="ECO:0000256" key="4">
    <source>
        <dbReference type="ARBA" id="ARBA00023002"/>
    </source>
</evidence>
<protein>
    <submittedName>
        <fullName evidence="6">Cytochrome P450</fullName>
    </submittedName>
</protein>
<name>A0ABV8X498_9LACT</name>
<keyword evidence="2" id="KW-0349">Heme</keyword>
<keyword evidence="7" id="KW-1185">Reference proteome</keyword>
<keyword evidence="3" id="KW-0479">Metal-binding</keyword>
<dbReference type="PANTHER" id="PTHR24302:SF15">
    <property type="entry name" value="FATTY-ACID PEROXYGENASE"/>
    <property type="match status" value="1"/>
</dbReference>
<evidence type="ECO:0000256" key="5">
    <source>
        <dbReference type="ARBA" id="ARBA00023004"/>
    </source>
</evidence>
<dbReference type="InterPro" id="IPR002401">
    <property type="entry name" value="Cyt_P450_E_grp-I"/>
</dbReference>
<proteinExistence type="inferred from homology"/>
<comment type="similarity">
    <text evidence="1">Belongs to the cytochrome P450 family.</text>
</comment>
<evidence type="ECO:0000256" key="1">
    <source>
        <dbReference type="ARBA" id="ARBA00010617"/>
    </source>
</evidence>
<gene>
    <name evidence="6" type="ORF">ACFOZY_00430</name>
</gene>
<dbReference type="SUPFAM" id="SSF48264">
    <property type="entry name" value="Cytochrome P450"/>
    <property type="match status" value="1"/>
</dbReference>
<dbReference type="Proteomes" id="UP001595817">
    <property type="component" value="Unassembled WGS sequence"/>
</dbReference>
<evidence type="ECO:0000256" key="2">
    <source>
        <dbReference type="ARBA" id="ARBA00022617"/>
    </source>
</evidence>
<reference evidence="7" key="1">
    <citation type="journal article" date="2019" name="Int. J. Syst. Evol. Microbiol.">
        <title>The Global Catalogue of Microorganisms (GCM) 10K type strain sequencing project: providing services to taxonomists for standard genome sequencing and annotation.</title>
        <authorList>
            <consortium name="The Broad Institute Genomics Platform"/>
            <consortium name="The Broad Institute Genome Sequencing Center for Infectious Disease"/>
            <person name="Wu L."/>
            <person name="Ma J."/>
        </authorList>
    </citation>
    <scope>NUCLEOTIDE SEQUENCE [LARGE SCALE GENOMIC DNA]</scope>
    <source>
        <strain evidence="7">CCUG 59778</strain>
    </source>
</reference>
<evidence type="ECO:0000256" key="3">
    <source>
        <dbReference type="ARBA" id="ARBA00022723"/>
    </source>
</evidence>
<keyword evidence="5" id="KW-0408">Iron</keyword>
<comment type="caution">
    <text evidence="6">The sequence shown here is derived from an EMBL/GenBank/DDBJ whole genome shotgun (WGS) entry which is preliminary data.</text>
</comment>
<accession>A0ABV8X498</accession>
<dbReference type="InterPro" id="IPR050705">
    <property type="entry name" value="Cytochrome_P450_3A"/>
</dbReference>
<evidence type="ECO:0000313" key="7">
    <source>
        <dbReference type="Proteomes" id="UP001595817"/>
    </source>
</evidence>
<dbReference type="PRINTS" id="PR00463">
    <property type="entry name" value="EP450I"/>
</dbReference>
<dbReference type="CDD" id="cd11067">
    <property type="entry name" value="CYP152"/>
    <property type="match status" value="1"/>
</dbReference>
<dbReference type="Pfam" id="PF00067">
    <property type="entry name" value="p450"/>
    <property type="match status" value="1"/>
</dbReference>
<sequence>MNKQVPHDKSLDNSLTLMQEGYLFLGNRMKEYGTDLFEARLLGQQVICMSGEEAAKKFYNPELFQRKGAAPKRVQKTLFGQNAIQTMDGDAHIHRKILFLSLMTPAEEKNIGNMVAKAWEDKIAEWEQAESIVLFEEAKELLCRVACEWTGVPLDEEEVKIRADDFAAMVDAFGAVGPRHWKGRKARTRAEDWITGLIEDVRSGERAVEDETALYEMAFYQTPDGDQLDAHMAAVELINVLRPIVAISTFITFAAVALFDHPEEKEKLRQGGEEYLDMFVQEVRRFYPFGPFLGARVKKEFEWKGCIFKEGQLVLLDMYGTNHDERIWDQPFYFNPERFRHHPENLYDFIPQGGGDPKKGHRCPGEGITVEAMKASIEFLVDKIDYDIPDQDLSYSMARMPTLPESGFVMSNVRRKAE</sequence>
<dbReference type="InterPro" id="IPR001128">
    <property type="entry name" value="Cyt_P450"/>
</dbReference>
<keyword evidence="4" id="KW-0560">Oxidoreductase</keyword>
<dbReference type="Gene3D" id="1.10.630.10">
    <property type="entry name" value="Cytochrome P450"/>
    <property type="match status" value="1"/>
</dbReference>
<evidence type="ECO:0000313" key="6">
    <source>
        <dbReference type="EMBL" id="MFC4408890.1"/>
    </source>
</evidence>
<dbReference type="EMBL" id="JBHSEC010000001">
    <property type="protein sequence ID" value="MFC4408890.1"/>
    <property type="molecule type" value="Genomic_DNA"/>
</dbReference>
<organism evidence="6 7">
    <name type="scientific">Chungangia koreensis</name>
    <dbReference type="NCBI Taxonomy" id="752657"/>
    <lineage>
        <taxon>Bacteria</taxon>
        <taxon>Bacillati</taxon>
        <taxon>Bacillota</taxon>
        <taxon>Bacilli</taxon>
        <taxon>Lactobacillales</taxon>
        <taxon>Chungangia</taxon>
    </lineage>
</organism>
<dbReference type="PANTHER" id="PTHR24302">
    <property type="entry name" value="CYTOCHROME P450 FAMILY 3"/>
    <property type="match status" value="1"/>
</dbReference>